<keyword evidence="4" id="KW-1185">Reference proteome</keyword>
<dbReference type="PANTHER" id="PTHR38110">
    <property type="entry name" value="CHROMOSOME 23, WHOLE GENOME SHOTGUN SEQUENCE"/>
    <property type="match status" value="1"/>
</dbReference>
<dbReference type="InterPro" id="IPR042171">
    <property type="entry name" value="Acyl-CoA_hotdog"/>
</dbReference>
<dbReference type="InterPro" id="IPR049449">
    <property type="entry name" value="TesB_ACOT8-like_N"/>
</dbReference>
<protein>
    <submittedName>
        <fullName evidence="3">Thioesterase family protein</fullName>
    </submittedName>
</protein>
<reference evidence="3 4" key="1">
    <citation type="submission" date="2020-03" db="EMBL/GenBank/DDBJ databases">
        <title>Hydrogenophaga sp. nov. isolated from cyanobacterial mat.</title>
        <authorList>
            <person name="Thorat V."/>
            <person name="Kirdat K."/>
            <person name="Tiwarekar B."/>
            <person name="Costa E.D."/>
            <person name="Yadav A."/>
        </authorList>
    </citation>
    <scope>NUCLEOTIDE SEQUENCE [LARGE SCALE GENOMIC DNA]</scope>
    <source>
        <strain evidence="3 4">BA0156</strain>
    </source>
</reference>
<dbReference type="Proteomes" id="UP000503162">
    <property type="component" value="Chromosome"/>
</dbReference>
<dbReference type="EMBL" id="CP049989">
    <property type="protein sequence ID" value="QIM53008.1"/>
    <property type="molecule type" value="Genomic_DNA"/>
</dbReference>
<dbReference type="Pfam" id="PF13622">
    <property type="entry name" value="4HBT_3"/>
    <property type="match status" value="1"/>
</dbReference>
<dbReference type="InterPro" id="IPR029069">
    <property type="entry name" value="HotDog_dom_sf"/>
</dbReference>
<feature type="domain" description="Acyl-CoA thioesterase-like C-terminal" evidence="2">
    <location>
        <begin position="134"/>
        <end position="265"/>
    </location>
</feature>
<gene>
    <name evidence="3" type="ORF">G9Q37_13075</name>
</gene>
<dbReference type="Gene3D" id="2.40.160.210">
    <property type="entry name" value="Acyl-CoA thioesterase, double hotdog domain"/>
    <property type="match status" value="1"/>
</dbReference>
<evidence type="ECO:0000313" key="3">
    <source>
        <dbReference type="EMBL" id="QIM53008.1"/>
    </source>
</evidence>
<dbReference type="SUPFAM" id="SSF54637">
    <property type="entry name" value="Thioesterase/thiol ester dehydrase-isomerase"/>
    <property type="match status" value="2"/>
</dbReference>
<proteinExistence type="predicted"/>
<evidence type="ECO:0000259" key="1">
    <source>
        <dbReference type="Pfam" id="PF13622"/>
    </source>
</evidence>
<dbReference type="AlphaFoldDB" id="A0A6G8IJ05"/>
<sequence length="268" mass="29546">MEAHLFDRAIALAPQGPGRWLGRTDPAYANMVGPYGGITAATALHAVWQHPERLGEPVSLTVNYCAALADGGFELQARPVRTNRSTQHWLIEITQGGETVLTATALTAVRRETWGSQDEPAPRVLSPNAIGRPNMAGLVEWVRRYDIRIVEGAIPRVWDGSGEHSRSTLWVRDEPPRALDFMSLAALCDVFFPRVWLRRATRVPAGTVSMTVYFHVGQAELAAVGDGWLLGQAQASVMRNGYFDQRGQLWSQAGALLATTHQVVYYKE</sequence>
<feature type="domain" description="Acyl-CoA thioesterase-like N-terminal HotDog" evidence="1">
    <location>
        <begin position="28"/>
        <end position="107"/>
    </location>
</feature>
<organism evidence="3 4">
    <name type="scientific">Hydrogenophaga crocea</name>
    <dbReference type="NCBI Taxonomy" id="2716225"/>
    <lineage>
        <taxon>Bacteria</taxon>
        <taxon>Pseudomonadati</taxon>
        <taxon>Pseudomonadota</taxon>
        <taxon>Betaproteobacteria</taxon>
        <taxon>Burkholderiales</taxon>
        <taxon>Comamonadaceae</taxon>
        <taxon>Hydrogenophaga</taxon>
    </lineage>
</organism>
<evidence type="ECO:0000259" key="2">
    <source>
        <dbReference type="Pfam" id="PF20789"/>
    </source>
</evidence>
<dbReference type="Pfam" id="PF20789">
    <property type="entry name" value="4HBT_3C"/>
    <property type="match status" value="1"/>
</dbReference>
<dbReference type="InterPro" id="IPR052389">
    <property type="entry name" value="Sec_Metab_Biosynth-Assoc"/>
</dbReference>
<accession>A0A6G8IJ05</accession>
<dbReference type="PANTHER" id="PTHR38110:SF1">
    <property type="entry name" value="THIOESTERASE DOMAIN-CONTAINING PROTEIN"/>
    <property type="match status" value="1"/>
</dbReference>
<dbReference type="RefSeq" id="WP_166227648.1">
    <property type="nucleotide sequence ID" value="NZ_CP049989.1"/>
</dbReference>
<dbReference type="InterPro" id="IPR049450">
    <property type="entry name" value="ACOT8-like_C"/>
</dbReference>
<name>A0A6G8IJ05_9BURK</name>
<dbReference type="KEGG" id="hcz:G9Q37_13075"/>
<evidence type="ECO:0000313" key="4">
    <source>
        <dbReference type="Proteomes" id="UP000503162"/>
    </source>
</evidence>